<evidence type="ECO:0000313" key="1">
    <source>
        <dbReference type="EMBL" id="RJT28151.1"/>
    </source>
</evidence>
<evidence type="ECO:0000313" key="2">
    <source>
        <dbReference type="Proteomes" id="UP000272706"/>
    </source>
</evidence>
<reference evidence="1 2" key="1">
    <citation type="submission" date="2018-09" db="EMBL/GenBank/DDBJ databases">
        <title>Mesorhizobium carmichaelinearum sp. nov. isolated from Carmichaelinea spp. root nodules in New Zealand.</title>
        <authorList>
            <person name="De Meyer S.E."/>
        </authorList>
    </citation>
    <scope>NUCLEOTIDE SEQUENCE [LARGE SCALE GENOMIC DNA]</scope>
    <source>
        <strain evidence="1 2">ICMP19557</strain>
    </source>
</reference>
<dbReference type="EMBL" id="QZWZ01000055">
    <property type="protein sequence ID" value="RJT28151.1"/>
    <property type="molecule type" value="Genomic_DNA"/>
</dbReference>
<dbReference type="OrthoDB" id="8220795at2"/>
<comment type="caution">
    <text evidence="1">The sequence shown here is derived from an EMBL/GenBank/DDBJ whole genome shotgun (WGS) entry which is preliminary data.</text>
</comment>
<protein>
    <submittedName>
        <fullName evidence="1">Uncharacterized protein</fullName>
    </submittedName>
</protein>
<name>A0A3A5JYN8_9HYPH</name>
<sequence>MTAEEQVIHISVHDGESNTVTGRENPLGYYYWGDGDREAEIAKARADAKEWALYYDAAIVEHYR</sequence>
<dbReference type="Proteomes" id="UP000272706">
    <property type="component" value="Unassembled WGS sequence"/>
</dbReference>
<gene>
    <name evidence="1" type="ORF">D3227_34795</name>
</gene>
<proteinExistence type="predicted"/>
<dbReference type="RefSeq" id="WP_120018657.1">
    <property type="nucleotide sequence ID" value="NZ_QZWZ01000055.1"/>
</dbReference>
<organism evidence="1 2">
    <name type="scientific">Mesorhizobium waimense</name>
    <dbReference type="NCBI Taxonomy" id="1300307"/>
    <lineage>
        <taxon>Bacteria</taxon>
        <taxon>Pseudomonadati</taxon>
        <taxon>Pseudomonadota</taxon>
        <taxon>Alphaproteobacteria</taxon>
        <taxon>Hyphomicrobiales</taxon>
        <taxon>Phyllobacteriaceae</taxon>
        <taxon>Mesorhizobium</taxon>
    </lineage>
</organism>
<keyword evidence="2" id="KW-1185">Reference proteome</keyword>
<dbReference type="AlphaFoldDB" id="A0A3A5JYN8"/>
<accession>A0A3A5JYN8</accession>